<dbReference type="EMBL" id="LWBO01000018">
    <property type="protein sequence ID" value="OQP45944.1"/>
    <property type="molecule type" value="Genomic_DNA"/>
</dbReference>
<comment type="caution">
    <text evidence="6">The sequence shown here is derived from an EMBL/GenBank/DDBJ whole genome shotgun (WGS) entry which is preliminary data.</text>
</comment>
<keyword evidence="7" id="KW-1185">Reference proteome</keyword>
<comment type="function">
    <text evidence="1">Forms part of the ribosomal stalk, playing a central role in the interaction of the ribosome with GTP-bound translation factors.</text>
</comment>
<dbReference type="Pfam" id="PF00466">
    <property type="entry name" value="Ribosomal_L10"/>
    <property type="match status" value="1"/>
</dbReference>
<dbReference type="PANTHER" id="PTHR11560">
    <property type="entry name" value="39S RIBOSOMAL PROTEIN L10, MITOCHONDRIAL"/>
    <property type="match status" value="1"/>
</dbReference>
<gene>
    <name evidence="6" type="ORF">A4D02_32620</name>
</gene>
<comment type="similarity">
    <text evidence="2">Belongs to the universal ribosomal protein uL10 family.</text>
</comment>
<evidence type="ECO:0000256" key="4">
    <source>
        <dbReference type="ARBA" id="ARBA00023274"/>
    </source>
</evidence>
<dbReference type="RefSeq" id="WP_014221088.1">
    <property type="nucleotide sequence ID" value="NZ_LWBO01000018.1"/>
</dbReference>
<sequence length="181" mass="20060">MTKQEKNEVIEVLKEKFSQYNNFYVTNTESLTVAQVGNLRRVCFNKKVEMRVAKNTLIRKALEALDEKRYAGMFDSLNGVTAIMFSENAKEPALILSDFRDAYGKGKKDIKLKPELKAAFIDGDVFMGDNQLATLATLKSKNDLIGEIIGLLQSPAKNVISGLNAGNKLAGLIKALEDRAQ</sequence>
<dbReference type="SUPFAM" id="SSF160369">
    <property type="entry name" value="Ribosomal protein L10-like"/>
    <property type="match status" value="1"/>
</dbReference>
<dbReference type="InterPro" id="IPR047865">
    <property type="entry name" value="Ribosomal_uL10_bac_type"/>
</dbReference>
<evidence type="ECO:0000256" key="5">
    <source>
        <dbReference type="RuleBase" id="RU003636"/>
    </source>
</evidence>
<dbReference type="InterPro" id="IPR043141">
    <property type="entry name" value="Ribosomal_uL10-like_sf"/>
</dbReference>
<evidence type="ECO:0000313" key="7">
    <source>
        <dbReference type="Proteomes" id="UP000192277"/>
    </source>
</evidence>
<evidence type="ECO:0000256" key="3">
    <source>
        <dbReference type="ARBA" id="ARBA00022980"/>
    </source>
</evidence>
<dbReference type="Proteomes" id="UP000192277">
    <property type="component" value="Unassembled WGS sequence"/>
</dbReference>
<keyword evidence="4" id="KW-0687">Ribonucleoprotein</keyword>
<proteinExistence type="inferred from homology"/>
<evidence type="ECO:0000313" key="6">
    <source>
        <dbReference type="EMBL" id="OQP45944.1"/>
    </source>
</evidence>
<dbReference type="PROSITE" id="PS01109">
    <property type="entry name" value="RIBOSOMAL_L10"/>
    <property type="match status" value="1"/>
</dbReference>
<dbReference type="Gene3D" id="3.30.70.1730">
    <property type="match status" value="1"/>
</dbReference>
<reference evidence="6 7" key="1">
    <citation type="submission" date="2016-04" db="EMBL/GenBank/DDBJ databases">
        <authorList>
            <person name="Chen L."/>
            <person name="Zhuang W."/>
            <person name="Wang G."/>
        </authorList>
    </citation>
    <scope>NUCLEOTIDE SEQUENCE [LARGE SCALE GENOMIC DNA]</scope>
    <source>
        <strain evidence="7">GR20</strain>
    </source>
</reference>
<keyword evidence="3 6" id="KW-0689">Ribosomal protein</keyword>
<dbReference type="GO" id="GO:0005840">
    <property type="term" value="C:ribosome"/>
    <property type="evidence" value="ECO:0007669"/>
    <property type="project" value="UniProtKB-KW"/>
</dbReference>
<dbReference type="InterPro" id="IPR002363">
    <property type="entry name" value="Ribosomal_uL10_CS_bac"/>
</dbReference>
<dbReference type="InterPro" id="IPR001790">
    <property type="entry name" value="Ribosomal_uL10"/>
</dbReference>
<evidence type="ECO:0000256" key="1">
    <source>
        <dbReference type="ARBA" id="ARBA00002633"/>
    </source>
</evidence>
<organism evidence="6 7">
    <name type="scientific">Niastella koreensis</name>
    <dbReference type="NCBI Taxonomy" id="354356"/>
    <lineage>
        <taxon>Bacteria</taxon>
        <taxon>Pseudomonadati</taxon>
        <taxon>Bacteroidota</taxon>
        <taxon>Chitinophagia</taxon>
        <taxon>Chitinophagales</taxon>
        <taxon>Chitinophagaceae</taxon>
        <taxon>Niastella</taxon>
    </lineage>
</organism>
<dbReference type="CDD" id="cd05797">
    <property type="entry name" value="Ribosomal_L10"/>
    <property type="match status" value="1"/>
</dbReference>
<protein>
    <recommendedName>
        <fullName evidence="5">50S ribosomal protein L10</fullName>
    </recommendedName>
</protein>
<evidence type="ECO:0000256" key="2">
    <source>
        <dbReference type="ARBA" id="ARBA00008889"/>
    </source>
</evidence>
<dbReference type="NCBIfam" id="NF000955">
    <property type="entry name" value="PRK00099.1-1"/>
    <property type="match status" value="1"/>
</dbReference>
<accession>A0ABX3NU21</accession>
<name>A0ABX3NU21_9BACT</name>